<feature type="transmembrane region" description="Helical" evidence="1">
    <location>
        <begin position="146"/>
        <end position="168"/>
    </location>
</feature>
<evidence type="ECO:0000256" key="1">
    <source>
        <dbReference type="SAM" id="Phobius"/>
    </source>
</evidence>
<organism evidence="3 4">
    <name type="scientific">Exidia glandulosa HHB12029</name>
    <dbReference type="NCBI Taxonomy" id="1314781"/>
    <lineage>
        <taxon>Eukaryota</taxon>
        <taxon>Fungi</taxon>
        <taxon>Dikarya</taxon>
        <taxon>Basidiomycota</taxon>
        <taxon>Agaricomycotina</taxon>
        <taxon>Agaricomycetes</taxon>
        <taxon>Auriculariales</taxon>
        <taxon>Exidiaceae</taxon>
        <taxon>Exidia</taxon>
    </lineage>
</organism>
<feature type="transmembrane region" description="Helical" evidence="1">
    <location>
        <begin position="180"/>
        <end position="201"/>
    </location>
</feature>
<proteinExistence type="predicted"/>
<dbReference type="OrthoDB" id="3190888at2759"/>
<feature type="transmembrane region" description="Helical" evidence="1">
    <location>
        <begin position="104"/>
        <end position="126"/>
    </location>
</feature>
<keyword evidence="1" id="KW-1133">Transmembrane helix</keyword>
<keyword evidence="1" id="KW-0812">Transmembrane</keyword>
<dbReference type="InParanoid" id="A0A165HR03"/>
<feature type="transmembrane region" description="Helical" evidence="1">
    <location>
        <begin position="213"/>
        <end position="234"/>
    </location>
</feature>
<evidence type="ECO:0000259" key="2">
    <source>
        <dbReference type="Pfam" id="PF20152"/>
    </source>
</evidence>
<dbReference type="STRING" id="1314781.A0A165HR03"/>
<dbReference type="EMBL" id="KV426010">
    <property type="protein sequence ID" value="KZV92335.1"/>
    <property type="molecule type" value="Genomic_DNA"/>
</dbReference>
<dbReference type="Pfam" id="PF20152">
    <property type="entry name" value="DUF6534"/>
    <property type="match status" value="1"/>
</dbReference>
<sequence length="294" mass="32494">MLFLGIATLQVFNYYRHFPKDPAGIKSLVAIVYLADVLHSALFIHVSYHYTIDGFIRVLTTGDATELAATPWSLQASVAVVGVIIFSVQSYFCLRILRITESRLLAFMCWALALTRMGTNFALTATCIEHATIAVVDSFTFKWETIADLSLGAFSDIMIASTICVGLLRRRTGFTDTNRVVDRLVMYTIGSGAATSVVSLIELITYATMPRTYVWVAFYSLVSKLFSNSLLASLNQRGSHRLVSLSIQQHTSGASTRVNFHKEMESDVEMASVTNTSSKPVLHIVGKQDDSSEY</sequence>
<feature type="transmembrane region" description="Helical" evidence="1">
    <location>
        <begin position="72"/>
        <end position="92"/>
    </location>
</feature>
<feature type="transmembrane region" description="Helical" evidence="1">
    <location>
        <begin position="28"/>
        <end position="52"/>
    </location>
</feature>
<name>A0A165HR03_EXIGL</name>
<dbReference type="PANTHER" id="PTHR40465:SF1">
    <property type="entry name" value="DUF6534 DOMAIN-CONTAINING PROTEIN"/>
    <property type="match status" value="1"/>
</dbReference>
<keyword evidence="1" id="KW-0472">Membrane</keyword>
<reference evidence="3 4" key="1">
    <citation type="journal article" date="2016" name="Mol. Biol. Evol.">
        <title>Comparative Genomics of Early-Diverging Mushroom-Forming Fungi Provides Insights into the Origins of Lignocellulose Decay Capabilities.</title>
        <authorList>
            <person name="Nagy L.G."/>
            <person name="Riley R."/>
            <person name="Tritt A."/>
            <person name="Adam C."/>
            <person name="Daum C."/>
            <person name="Floudas D."/>
            <person name="Sun H."/>
            <person name="Yadav J.S."/>
            <person name="Pangilinan J."/>
            <person name="Larsson K.H."/>
            <person name="Matsuura K."/>
            <person name="Barry K."/>
            <person name="Labutti K."/>
            <person name="Kuo R."/>
            <person name="Ohm R.A."/>
            <person name="Bhattacharya S.S."/>
            <person name="Shirouzu T."/>
            <person name="Yoshinaga Y."/>
            <person name="Martin F.M."/>
            <person name="Grigoriev I.V."/>
            <person name="Hibbett D.S."/>
        </authorList>
    </citation>
    <scope>NUCLEOTIDE SEQUENCE [LARGE SCALE GENOMIC DNA]</scope>
    <source>
        <strain evidence="3 4">HHB12029</strain>
    </source>
</reference>
<accession>A0A165HR03</accession>
<evidence type="ECO:0000313" key="3">
    <source>
        <dbReference type="EMBL" id="KZV92335.1"/>
    </source>
</evidence>
<dbReference type="PANTHER" id="PTHR40465">
    <property type="entry name" value="CHROMOSOME 1, WHOLE GENOME SHOTGUN SEQUENCE"/>
    <property type="match status" value="1"/>
</dbReference>
<evidence type="ECO:0000313" key="4">
    <source>
        <dbReference type="Proteomes" id="UP000077266"/>
    </source>
</evidence>
<gene>
    <name evidence="3" type="ORF">EXIGLDRAFT_836527</name>
</gene>
<feature type="domain" description="DUF6534" evidence="2">
    <location>
        <begin position="153"/>
        <end position="238"/>
    </location>
</feature>
<dbReference type="InterPro" id="IPR045339">
    <property type="entry name" value="DUF6534"/>
</dbReference>
<dbReference type="Proteomes" id="UP000077266">
    <property type="component" value="Unassembled WGS sequence"/>
</dbReference>
<keyword evidence="4" id="KW-1185">Reference proteome</keyword>
<protein>
    <recommendedName>
        <fullName evidence="2">DUF6534 domain-containing protein</fullName>
    </recommendedName>
</protein>
<dbReference type="AlphaFoldDB" id="A0A165HR03"/>